<dbReference type="Pfam" id="PF00005">
    <property type="entry name" value="ABC_tran"/>
    <property type="match status" value="2"/>
</dbReference>
<evidence type="ECO:0000313" key="5">
    <source>
        <dbReference type="EMBL" id="CAD9428912.1"/>
    </source>
</evidence>
<organism evidence="5">
    <name type="scientific">Florenciella parvula</name>
    <dbReference type="NCBI Taxonomy" id="236787"/>
    <lineage>
        <taxon>Eukaryota</taxon>
        <taxon>Sar</taxon>
        <taxon>Stramenopiles</taxon>
        <taxon>Ochrophyta</taxon>
        <taxon>Dictyochophyceae</taxon>
        <taxon>Florenciellales</taxon>
        <taxon>Florenciella</taxon>
    </lineage>
</organism>
<dbReference type="PANTHER" id="PTHR19248">
    <property type="entry name" value="ATP-BINDING TRANSPORT PROTEIN-RELATED"/>
    <property type="match status" value="1"/>
</dbReference>
<dbReference type="GO" id="GO:0005524">
    <property type="term" value="F:ATP binding"/>
    <property type="evidence" value="ECO:0007669"/>
    <property type="project" value="UniProtKB-KW"/>
</dbReference>
<evidence type="ECO:0000259" key="4">
    <source>
        <dbReference type="PROSITE" id="PS50893"/>
    </source>
</evidence>
<name>A0A7S2G2K5_9STRA</name>
<dbReference type="PROSITE" id="PS50893">
    <property type="entry name" value="ABC_TRANSPORTER_2"/>
    <property type="match status" value="1"/>
</dbReference>
<dbReference type="InterPro" id="IPR003439">
    <property type="entry name" value="ABC_transporter-like_ATP-bd"/>
</dbReference>
<gene>
    <name evidence="5" type="ORF">FPAR1323_LOCUS11864</name>
</gene>
<dbReference type="AlphaFoldDB" id="A0A7S2G2K5"/>
<evidence type="ECO:0000256" key="2">
    <source>
        <dbReference type="ARBA" id="ARBA00022840"/>
    </source>
</evidence>
<feature type="domain" description="ABC transporter" evidence="4">
    <location>
        <begin position="83"/>
        <end position="344"/>
    </location>
</feature>
<proteinExistence type="predicted"/>
<dbReference type="PROSITE" id="PS00211">
    <property type="entry name" value="ABC_TRANSPORTER_1"/>
    <property type="match status" value="1"/>
</dbReference>
<feature type="region of interest" description="Disordered" evidence="3">
    <location>
        <begin position="387"/>
        <end position="436"/>
    </location>
</feature>
<protein>
    <recommendedName>
        <fullName evidence="4">ABC transporter domain-containing protein</fullName>
    </recommendedName>
</protein>
<dbReference type="PRINTS" id="PR01868">
    <property type="entry name" value="ABCEFAMILY"/>
</dbReference>
<dbReference type="InterPro" id="IPR017871">
    <property type="entry name" value="ABC_transporter-like_CS"/>
</dbReference>
<accession>A0A7S2G2K5</accession>
<reference evidence="5" key="1">
    <citation type="submission" date="2021-01" db="EMBL/GenBank/DDBJ databases">
        <authorList>
            <person name="Corre E."/>
            <person name="Pelletier E."/>
            <person name="Niang G."/>
            <person name="Scheremetjew M."/>
            <person name="Finn R."/>
            <person name="Kale V."/>
            <person name="Holt S."/>
            <person name="Cochrane G."/>
            <person name="Meng A."/>
            <person name="Brown T."/>
            <person name="Cohen L."/>
        </authorList>
    </citation>
    <scope>NUCLEOTIDE SEQUENCE</scope>
    <source>
        <strain evidence="5">RCC1693</strain>
    </source>
</reference>
<evidence type="ECO:0000256" key="1">
    <source>
        <dbReference type="ARBA" id="ARBA00022741"/>
    </source>
</evidence>
<feature type="compositionally biased region" description="Basic and acidic residues" evidence="3">
    <location>
        <begin position="412"/>
        <end position="436"/>
    </location>
</feature>
<dbReference type="SMART" id="SM00382">
    <property type="entry name" value="AAA"/>
    <property type="match status" value="1"/>
</dbReference>
<sequence>MADLRRKAKDNGVEKRILILDQNKCKPNSEAFAYLKRYAGSCGKECITVIDTPKLKRAKISEDICAQCLNRAKKCPGDAVHIVKLPSNLETDCTHRYGPNHFKLHGLPTPRPGHVLGVLGTNGIGKSTALSILAGRVKPNLGRFMEPPDWYDIIQYYRGSDLQNYFTALVEDKLRVAVKPQLDTTFVKPLVGRKVGELLEERDQRGKLQHVAEMLQLDHLLDHEIQNLSGGELQRFAIARTALVDADVYMFDEASSFLDVKQRLRATDVIRELVEVGQTDSAEEAEALAAKIAKRYVIVVEHDLAILDNMSDFVCCLYGEPGAYGVVTKRASVRNGINHYLAGYIPAENMRFRAHAITFRVQSGVDAENTAAAAAVREDQANKAVALEGGGGGAGSGGSGGGGGKGKKGKGKDKDGDEKEGKGGKGGKGDKDKKAEVGVWQYPAMTKTHTTEDGTSFTLHVEPGSFRQNEIIGLMGENGCGKTTFMTMLARYMGP</sequence>
<feature type="compositionally biased region" description="Gly residues" evidence="3">
    <location>
        <begin position="388"/>
        <end position="404"/>
    </location>
</feature>
<dbReference type="SUPFAM" id="SSF52540">
    <property type="entry name" value="P-loop containing nucleoside triphosphate hydrolases"/>
    <property type="match status" value="2"/>
</dbReference>
<keyword evidence="1" id="KW-0547">Nucleotide-binding</keyword>
<dbReference type="Gene3D" id="3.40.50.300">
    <property type="entry name" value="P-loop containing nucleotide triphosphate hydrolases"/>
    <property type="match status" value="2"/>
</dbReference>
<feature type="non-terminal residue" evidence="5">
    <location>
        <position position="495"/>
    </location>
</feature>
<evidence type="ECO:0000256" key="3">
    <source>
        <dbReference type="SAM" id="MobiDB-lite"/>
    </source>
</evidence>
<dbReference type="GO" id="GO:0016887">
    <property type="term" value="F:ATP hydrolysis activity"/>
    <property type="evidence" value="ECO:0007669"/>
    <property type="project" value="InterPro"/>
</dbReference>
<dbReference type="InterPro" id="IPR003593">
    <property type="entry name" value="AAA+_ATPase"/>
</dbReference>
<dbReference type="EMBL" id="HBGT01022751">
    <property type="protein sequence ID" value="CAD9428912.1"/>
    <property type="molecule type" value="Transcribed_RNA"/>
</dbReference>
<keyword evidence="2" id="KW-0067">ATP-binding</keyword>
<dbReference type="InterPro" id="IPR013283">
    <property type="entry name" value="RLI1"/>
</dbReference>
<dbReference type="InterPro" id="IPR027417">
    <property type="entry name" value="P-loop_NTPase"/>
</dbReference>